<dbReference type="AlphaFoldDB" id="A0AAW8D374"/>
<gene>
    <name evidence="1" type="ORF">J2W31_003788</name>
</gene>
<comment type="caution">
    <text evidence="1">The sequence shown here is derived from an EMBL/GenBank/DDBJ whole genome shotgun (WGS) entry which is preliminary data.</text>
</comment>
<evidence type="ECO:0000313" key="1">
    <source>
        <dbReference type="EMBL" id="MDP9894664.1"/>
    </source>
</evidence>
<sequence length="103" mass="11099">MLEHLAAPLLRGQPDPRHEREAIACEAAVGAERLHGADEAGALAGRAVGQHGDERERLVDHRREREIGAQAQADDAHLERLRYGLALHPAFDAQGVDAGVGCR</sequence>
<organism evidence="1 2">
    <name type="scientific">Variovorax boronicumulans</name>
    <dbReference type="NCBI Taxonomy" id="436515"/>
    <lineage>
        <taxon>Bacteria</taxon>
        <taxon>Pseudomonadati</taxon>
        <taxon>Pseudomonadota</taxon>
        <taxon>Betaproteobacteria</taxon>
        <taxon>Burkholderiales</taxon>
        <taxon>Comamonadaceae</taxon>
        <taxon>Variovorax</taxon>
    </lineage>
</organism>
<protein>
    <submittedName>
        <fullName evidence="1">Uncharacterized protein</fullName>
    </submittedName>
</protein>
<name>A0AAW8D374_9BURK</name>
<evidence type="ECO:0000313" key="2">
    <source>
        <dbReference type="Proteomes" id="UP001242045"/>
    </source>
</evidence>
<accession>A0AAW8D374</accession>
<dbReference type="Proteomes" id="UP001242045">
    <property type="component" value="Unassembled WGS sequence"/>
</dbReference>
<dbReference type="EMBL" id="JAUSRD010000009">
    <property type="protein sequence ID" value="MDP9894664.1"/>
    <property type="molecule type" value="Genomic_DNA"/>
</dbReference>
<reference evidence="1" key="1">
    <citation type="submission" date="2023-07" db="EMBL/GenBank/DDBJ databases">
        <title>Sorghum-associated microbial communities from plants grown in Nebraska, USA.</title>
        <authorList>
            <person name="Schachtman D."/>
        </authorList>
    </citation>
    <scope>NUCLEOTIDE SEQUENCE</scope>
    <source>
        <strain evidence="1">DS3754</strain>
    </source>
</reference>
<proteinExistence type="predicted"/>